<reference evidence="2 3" key="1">
    <citation type="journal article" date="2018" name="Nat. Genet.">
        <title>The Rosa genome provides new insights in the design of modern roses.</title>
        <authorList>
            <person name="Bendahmane M."/>
        </authorList>
    </citation>
    <scope>NUCLEOTIDE SEQUENCE [LARGE SCALE GENOMIC DNA]</scope>
    <source>
        <strain evidence="3">cv. Old Blush</strain>
    </source>
</reference>
<proteinExistence type="predicted"/>
<dbReference type="EMBL" id="PDCK01000039">
    <property type="protein sequence ID" value="PRQ57605.1"/>
    <property type="molecule type" value="Genomic_DNA"/>
</dbReference>
<evidence type="ECO:0000313" key="3">
    <source>
        <dbReference type="Proteomes" id="UP000238479"/>
    </source>
</evidence>
<protein>
    <submittedName>
        <fullName evidence="2">Uncharacterized protein</fullName>
    </submittedName>
</protein>
<feature type="transmembrane region" description="Helical" evidence="1">
    <location>
        <begin position="63"/>
        <end position="88"/>
    </location>
</feature>
<dbReference type="Proteomes" id="UP000238479">
    <property type="component" value="Chromosome 1"/>
</dbReference>
<keyword evidence="1" id="KW-0812">Transmembrane</keyword>
<evidence type="ECO:0000313" key="2">
    <source>
        <dbReference type="EMBL" id="PRQ57605.1"/>
    </source>
</evidence>
<keyword evidence="3" id="KW-1185">Reference proteome</keyword>
<sequence length="101" mass="11266">MKASESILAGFVETSCLYPRIDALGCFPEVDSLCCSSMHCDALCEMEVSSLAGRRFNWVCFALGRLLGFSVCLFSLGLLLGQFVLYFLPFWVFNEISLCQK</sequence>
<dbReference type="Gramene" id="PRQ57605">
    <property type="protein sequence ID" value="PRQ57605"/>
    <property type="gene ID" value="RchiOBHm_Chr1g0350171"/>
</dbReference>
<organism evidence="2 3">
    <name type="scientific">Rosa chinensis</name>
    <name type="common">China rose</name>
    <dbReference type="NCBI Taxonomy" id="74649"/>
    <lineage>
        <taxon>Eukaryota</taxon>
        <taxon>Viridiplantae</taxon>
        <taxon>Streptophyta</taxon>
        <taxon>Embryophyta</taxon>
        <taxon>Tracheophyta</taxon>
        <taxon>Spermatophyta</taxon>
        <taxon>Magnoliopsida</taxon>
        <taxon>eudicotyledons</taxon>
        <taxon>Gunneridae</taxon>
        <taxon>Pentapetalae</taxon>
        <taxon>rosids</taxon>
        <taxon>fabids</taxon>
        <taxon>Rosales</taxon>
        <taxon>Rosaceae</taxon>
        <taxon>Rosoideae</taxon>
        <taxon>Rosoideae incertae sedis</taxon>
        <taxon>Rosa</taxon>
    </lineage>
</organism>
<accession>A0A2P6SFZ1</accession>
<keyword evidence="1" id="KW-1133">Transmembrane helix</keyword>
<evidence type="ECO:0000256" key="1">
    <source>
        <dbReference type="SAM" id="Phobius"/>
    </source>
</evidence>
<gene>
    <name evidence="2" type="ORF">RchiOBHm_Chr1g0350171</name>
</gene>
<keyword evidence="1" id="KW-0472">Membrane</keyword>
<comment type="caution">
    <text evidence="2">The sequence shown here is derived from an EMBL/GenBank/DDBJ whole genome shotgun (WGS) entry which is preliminary data.</text>
</comment>
<dbReference type="AlphaFoldDB" id="A0A2P6SFZ1"/>
<name>A0A2P6SFZ1_ROSCH</name>